<evidence type="ECO:0000256" key="1">
    <source>
        <dbReference type="SAM" id="Phobius"/>
    </source>
</evidence>
<dbReference type="Pfam" id="PF05437">
    <property type="entry name" value="AzlD"/>
    <property type="match status" value="1"/>
</dbReference>
<feature type="transmembrane region" description="Helical" evidence="1">
    <location>
        <begin position="59"/>
        <end position="87"/>
    </location>
</feature>
<dbReference type="InterPro" id="IPR008407">
    <property type="entry name" value="Brnchd-chn_aa_trnsp_AzlD"/>
</dbReference>
<dbReference type="EMBL" id="CP120863">
    <property type="protein sequence ID" value="WFE89059.1"/>
    <property type="molecule type" value="Genomic_DNA"/>
</dbReference>
<keyword evidence="1" id="KW-0812">Transmembrane</keyword>
<protein>
    <submittedName>
        <fullName evidence="2">AzlD domain-containing protein</fullName>
    </submittedName>
</protein>
<accession>A0ABY8F2P1</accession>
<dbReference type="RefSeq" id="WP_265680667.1">
    <property type="nucleotide sequence ID" value="NZ_CP120863.1"/>
</dbReference>
<gene>
    <name evidence="2" type="ORF">K1718_23325</name>
</gene>
<evidence type="ECO:0000313" key="3">
    <source>
        <dbReference type="Proteomes" id="UP001209803"/>
    </source>
</evidence>
<sequence length="111" mass="11506">MSEAIAASGILPSDWMFVFAVIGMVAVTYSLRAGGYWLMGRLSITPRVRRGLEALPGAIIVSTIFPIVLKGGIAVGLCLVVAIAAQVKLKKEYAAVFCAALVAAGLRAVGV</sequence>
<name>A0ABY8F2P1_9HYPH</name>
<keyword evidence="1" id="KW-0472">Membrane</keyword>
<keyword evidence="3" id="KW-1185">Reference proteome</keyword>
<dbReference type="Proteomes" id="UP001209803">
    <property type="component" value="Chromosome"/>
</dbReference>
<keyword evidence="1" id="KW-1133">Transmembrane helix</keyword>
<evidence type="ECO:0000313" key="2">
    <source>
        <dbReference type="EMBL" id="WFE89059.1"/>
    </source>
</evidence>
<proteinExistence type="predicted"/>
<feature type="transmembrane region" description="Helical" evidence="1">
    <location>
        <begin position="93"/>
        <end position="110"/>
    </location>
</feature>
<reference evidence="2 3" key="1">
    <citation type="submission" date="2023-03" db="EMBL/GenBank/DDBJ databases">
        <title>Roseibium porphyridii sp. nov. and Roseibium rhodosorbium sp. nov. isolated from marine algae, Porphyridium cruentum and Rhodosorus marinus, respectively.</title>
        <authorList>
            <person name="Lee M.W."/>
            <person name="Choi B.J."/>
            <person name="Lee J.K."/>
            <person name="Choi D.G."/>
            <person name="Baek J.H."/>
            <person name="Bayburt H."/>
            <person name="Kim J.M."/>
            <person name="Han D.M."/>
            <person name="Kim K.H."/>
            <person name="Jeon C.O."/>
        </authorList>
    </citation>
    <scope>NUCLEOTIDE SEQUENCE [LARGE SCALE GENOMIC DNA]</scope>
    <source>
        <strain evidence="2 3">KMA01</strain>
    </source>
</reference>
<organism evidence="2 3">
    <name type="scientific">Roseibium porphyridii</name>
    <dbReference type="NCBI Taxonomy" id="2866279"/>
    <lineage>
        <taxon>Bacteria</taxon>
        <taxon>Pseudomonadati</taxon>
        <taxon>Pseudomonadota</taxon>
        <taxon>Alphaproteobacteria</taxon>
        <taxon>Hyphomicrobiales</taxon>
        <taxon>Stappiaceae</taxon>
        <taxon>Roseibium</taxon>
    </lineage>
</organism>
<feature type="transmembrane region" description="Helical" evidence="1">
    <location>
        <begin position="15"/>
        <end position="38"/>
    </location>
</feature>